<evidence type="ECO:0000313" key="4">
    <source>
        <dbReference type="Proteomes" id="UP000002320"/>
    </source>
</evidence>
<dbReference type="KEGG" id="cqu:CpipJ_CPIJ015773"/>
<feature type="compositionally biased region" description="Acidic residues" evidence="1">
    <location>
        <begin position="150"/>
        <end position="160"/>
    </location>
</feature>
<keyword evidence="4" id="KW-1185">Reference proteome</keyword>
<dbReference type="InParanoid" id="B0X9B1"/>
<dbReference type="SUPFAM" id="SSF143113">
    <property type="entry name" value="NAP-like"/>
    <property type="match status" value="1"/>
</dbReference>
<dbReference type="InterPro" id="IPR037231">
    <property type="entry name" value="NAP-like_sf"/>
</dbReference>
<evidence type="ECO:0000256" key="1">
    <source>
        <dbReference type="SAM" id="MobiDB-lite"/>
    </source>
</evidence>
<gene>
    <name evidence="3" type="primary">6049481</name>
    <name evidence="2" type="ORF">CpipJ_CPIJ015773</name>
</gene>
<reference evidence="3" key="2">
    <citation type="submission" date="2021-02" db="UniProtKB">
        <authorList>
            <consortium name="EnsemblMetazoa"/>
        </authorList>
    </citation>
    <scope>IDENTIFICATION</scope>
    <source>
        <strain evidence="3">JHB</strain>
    </source>
</reference>
<dbReference type="EnsemblMetazoa" id="CPIJ015773-RA">
    <property type="protein sequence ID" value="CPIJ015773-PA"/>
    <property type="gene ID" value="CPIJ015773"/>
</dbReference>
<evidence type="ECO:0000313" key="2">
    <source>
        <dbReference type="EMBL" id="EDS43042.1"/>
    </source>
</evidence>
<dbReference type="eggNOG" id="KOG1507">
    <property type="taxonomic scope" value="Eukaryota"/>
</dbReference>
<organism>
    <name type="scientific">Culex quinquefasciatus</name>
    <name type="common">Southern house mosquito</name>
    <name type="synonym">Culex pungens</name>
    <dbReference type="NCBI Taxonomy" id="7176"/>
    <lineage>
        <taxon>Eukaryota</taxon>
        <taxon>Metazoa</taxon>
        <taxon>Ecdysozoa</taxon>
        <taxon>Arthropoda</taxon>
        <taxon>Hexapoda</taxon>
        <taxon>Insecta</taxon>
        <taxon>Pterygota</taxon>
        <taxon>Neoptera</taxon>
        <taxon>Endopterygota</taxon>
        <taxon>Diptera</taxon>
        <taxon>Nematocera</taxon>
        <taxon>Culicoidea</taxon>
        <taxon>Culicidae</taxon>
        <taxon>Culicinae</taxon>
        <taxon>Culicini</taxon>
        <taxon>Culex</taxon>
        <taxon>Culex</taxon>
    </lineage>
</organism>
<sequence length="206" mass="24054">MTEQALPENIQHRMNALKHFQKKHLKEAKFFDGHHREPKLVMGEVEWKEESEDEVDAEVMKRFKMGFKYKNQYLKIIKDDIPAFCEGHPHPDEDAAERLVLQPTQVQEDEKNVEDETQMLITSDFEIGHFLRVRIIPKATLYYNDEVIDEDDDGEEDEDERTGNTAAPRKMTAKIRPSASQTMRWIESTEKNASLLVPVPSKPFEI</sequence>
<dbReference type="HOGENOM" id="CLU_1397602_0_0_1"/>
<protein>
    <submittedName>
        <fullName evidence="2">Nucleosome assembly protein</fullName>
    </submittedName>
</protein>
<proteinExistence type="predicted"/>
<dbReference type="Proteomes" id="UP000002320">
    <property type="component" value="Unassembled WGS sequence"/>
</dbReference>
<dbReference type="VEuPathDB" id="VectorBase:CPIJ015773"/>
<dbReference type="STRING" id="7176.B0X9B1"/>
<dbReference type="AlphaFoldDB" id="B0X9B1"/>
<name>B0X9B1_CULQU</name>
<accession>B0X9B1</accession>
<feature type="region of interest" description="Disordered" evidence="1">
    <location>
        <begin position="150"/>
        <end position="183"/>
    </location>
</feature>
<reference evidence="2" key="1">
    <citation type="submission" date="2007-03" db="EMBL/GenBank/DDBJ databases">
        <title>Annotation of Culex pipiens quinquefasciatus.</title>
        <authorList>
            <consortium name="The Broad Institute Genome Sequencing Platform"/>
            <person name="Atkinson P.W."/>
            <person name="Hemingway J."/>
            <person name="Christensen B.M."/>
            <person name="Higgs S."/>
            <person name="Kodira C."/>
            <person name="Hannick L."/>
            <person name="Megy K."/>
            <person name="O'Leary S."/>
            <person name="Pearson M."/>
            <person name="Haas B.J."/>
            <person name="Mauceli E."/>
            <person name="Wortman J.R."/>
            <person name="Lee N.H."/>
            <person name="Guigo R."/>
            <person name="Stanke M."/>
            <person name="Alvarado L."/>
            <person name="Amedeo P."/>
            <person name="Antoine C.H."/>
            <person name="Arensburger P."/>
            <person name="Bidwell S.L."/>
            <person name="Crawford M."/>
            <person name="Camaro F."/>
            <person name="Devon K."/>
            <person name="Engels R."/>
            <person name="Hammond M."/>
            <person name="Howarth C."/>
            <person name="Koehrsen M."/>
            <person name="Lawson D."/>
            <person name="Montgomery P."/>
            <person name="Nene V."/>
            <person name="Nusbaum C."/>
            <person name="Puiu D."/>
            <person name="Romero-Severson J."/>
            <person name="Severson D.W."/>
            <person name="Shumway M."/>
            <person name="Sisk P."/>
            <person name="Stolte C."/>
            <person name="Zeng Q."/>
            <person name="Eisenstadt E."/>
            <person name="Fraser-Liggett C."/>
            <person name="Strausberg R."/>
            <person name="Galagan J."/>
            <person name="Birren B."/>
            <person name="Collins F.H."/>
        </authorList>
    </citation>
    <scope>NUCLEOTIDE SEQUENCE [LARGE SCALE GENOMIC DNA]</scope>
    <source>
        <strain evidence="2">JHB</strain>
    </source>
</reference>
<evidence type="ECO:0000313" key="3">
    <source>
        <dbReference type="EnsemblMetazoa" id="CPIJ015773-PA"/>
    </source>
</evidence>
<dbReference type="EMBL" id="DS232529">
    <property type="protein sequence ID" value="EDS43042.1"/>
    <property type="molecule type" value="Genomic_DNA"/>
</dbReference>